<comment type="caution">
    <text evidence="2">The sequence shown here is derived from an EMBL/GenBank/DDBJ whole genome shotgun (WGS) entry which is preliminary data.</text>
</comment>
<dbReference type="STRING" id="702114.A1355_02595"/>
<reference evidence="3" key="1">
    <citation type="submission" date="2016-03" db="EMBL/GenBank/DDBJ databases">
        <authorList>
            <person name="Heylen K."/>
            <person name="De Vos P."/>
            <person name="Vekeman B."/>
        </authorList>
    </citation>
    <scope>NUCLEOTIDE SEQUENCE [LARGE SCALE GENOMIC DNA]</scope>
    <source>
        <strain evidence="3">R-45383</strain>
    </source>
</reference>
<evidence type="ECO:0000313" key="3">
    <source>
        <dbReference type="Proteomes" id="UP000077628"/>
    </source>
</evidence>
<evidence type="ECO:0000313" key="2">
    <source>
        <dbReference type="EMBL" id="OAI21385.1"/>
    </source>
</evidence>
<keyword evidence="3" id="KW-1185">Reference proteome</keyword>
<evidence type="ECO:0000256" key="1">
    <source>
        <dbReference type="SAM" id="MobiDB-lite"/>
    </source>
</evidence>
<gene>
    <name evidence="2" type="ORF">A1355_02595</name>
</gene>
<dbReference type="Proteomes" id="UP000077628">
    <property type="component" value="Unassembled WGS sequence"/>
</dbReference>
<accession>A0A177NTR8</accession>
<feature type="region of interest" description="Disordered" evidence="1">
    <location>
        <begin position="1"/>
        <end position="40"/>
    </location>
</feature>
<sequence>MPTLACPTLPAFTPIRPAPPAEKPHQNQSQAGFLHRNERYRDTRYQRPWFERPSLPSTHCRSV</sequence>
<organism evidence="2 3">
    <name type="scientific">Methylomonas koyamae</name>
    <dbReference type="NCBI Taxonomy" id="702114"/>
    <lineage>
        <taxon>Bacteria</taxon>
        <taxon>Pseudomonadati</taxon>
        <taxon>Pseudomonadota</taxon>
        <taxon>Gammaproteobacteria</taxon>
        <taxon>Methylococcales</taxon>
        <taxon>Methylococcaceae</taxon>
        <taxon>Methylomonas</taxon>
    </lineage>
</organism>
<proteinExistence type="predicted"/>
<name>A0A177NTR8_9GAMM</name>
<dbReference type="EMBL" id="LUUK01000100">
    <property type="protein sequence ID" value="OAI21385.1"/>
    <property type="molecule type" value="Genomic_DNA"/>
</dbReference>
<dbReference type="AlphaFoldDB" id="A0A177NTR8"/>
<protein>
    <submittedName>
        <fullName evidence="2">Uncharacterized protein</fullName>
    </submittedName>
</protein>